<dbReference type="GO" id="GO:1904715">
    <property type="term" value="P:negative regulation of chaperone-mediated autophagy"/>
    <property type="evidence" value="ECO:0007669"/>
    <property type="project" value="UniProtKB-ARBA"/>
</dbReference>
<keyword evidence="2 5" id="KW-0121">Carboxypeptidase</keyword>
<dbReference type="PROSITE" id="PS00560">
    <property type="entry name" value="CARBOXYPEPT_SER_HIS"/>
    <property type="match status" value="1"/>
</dbReference>
<evidence type="ECO:0000256" key="2">
    <source>
        <dbReference type="ARBA" id="ARBA00022645"/>
    </source>
</evidence>
<dbReference type="FunFam" id="3.40.50.1820:FF:000335">
    <property type="entry name" value="Carboxypeptidase"/>
    <property type="match status" value="1"/>
</dbReference>
<feature type="non-terminal residue" evidence="6">
    <location>
        <position position="461"/>
    </location>
</feature>
<dbReference type="InterPro" id="IPR029058">
    <property type="entry name" value="AB_hydrolase_fold"/>
</dbReference>
<dbReference type="InterPro" id="IPR018202">
    <property type="entry name" value="Ser_caboxypep_ser_AS"/>
</dbReference>
<dbReference type="AlphaFoldDB" id="A0AAV2QB15"/>
<evidence type="ECO:0000256" key="4">
    <source>
        <dbReference type="ARBA" id="ARBA00022801"/>
    </source>
</evidence>
<dbReference type="Gene3D" id="3.40.50.1820">
    <property type="entry name" value="alpha/beta hydrolase"/>
    <property type="match status" value="1"/>
</dbReference>
<evidence type="ECO:0000313" key="6">
    <source>
        <dbReference type="EMBL" id="CAL4077208.1"/>
    </source>
</evidence>
<evidence type="ECO:0000256" key="5">
    <source>
        <dbReference type="RuleBase" id="RU361156"/>
    </source>
</evidence>
<gene>
    <name evidence="6" type="ORF">MNOR_LOCUS10352</name>
</gene>
<dbReference type="GO" id="GO:0031647">
    <property type="term" value="P:regulation of protein stability"/>
    <property type="evidence" value="ECO:0007669"/>
    <property type="project" value="UniProtKB-ARBA"/>
</dbReference>
<keyword evidence="4 5" id="KW-0378">Hydrolase</keyword>
<keyword evidence="3 5" id="KW-0645">Protease</keyword>
<accession>A0AAV2QB15</accession>
<keyword evidence="5" id="KW-0732">Signal</keyword>
<dbReference type="Pfam" id="PF00450">
    <property type="entry name" value="Peptidase_S10"/>
    <property type="match status" value="1"/>
</dbReference>
<organism evidence="6 7">
    <name type="scientific">Meganyctiphanes norvegica</name>
    <name type="common">Northern krill</name>
    <name type="synonym">Thysanopoda norvegica</name>
    <dbReference type="NCBI Taxonomy" id="48144"/>
    <lineage>
        <taxon>Eukaryota</taxon>
        <taxon>Metazoa</taxon>
        <taxon>Ecdysozoa</taxon>
        <taxon>Arthropoda</taxon>
        <taxon>Crustacea</taxon>
        <taxon>Multicrustacea</taxon>
        <taxon>Malacostraca</taxon>
        <taxon>Eumalacostraca</taxon>
        <taxon>Eucarida</taxon>
        <taxon>Euphausiacea</taxon>
        <taxon>Euphausiidae</taxon>
        <taxon>Meganyctiphanes</taxon>
    </lineage>
</organism>
<reference evidence="6 7" key="1">
    <citation type="submission" date="2024-05" db="EMBL/GenBank/DDBJ databases">
        <authorList>
            <person name="Wallberg A."/>
        </authorList>
    </citation>
    <scope>NUCLEOTIDE SEQUENCE [LARGE SCALE GENOMIC DNA]</scope>
</reference>
<sequence length="461" mass="52008">MLTITLLVCLVGLGASAPAEDLITDLPGLGYNITFKHYSGYLTGDQGKQLHYWDLEKNPSSSSSTILPPSPSFDSMLVHVISMHVKQRRHDVFFSRLCSDCIGSVLFLEAPACVGFSYDPKDDCNTGDDATSLSNYLALIDFFQNKFPEYAKNPFFITGESYAGVYVPTLAVRVLEGQANFTINLQGYAIGNGLSSYKLNDDSIIFFGYFHGLFGEDLWESLVHHCCTKGEPSPETCNFYDSYWPLCKKATSKASDIIYNEGLNMYNLYADCPGGSLGNGKFTRYEATLSNLLRNHPNHHNRMRKLKTRINNLELDPPCTDSSNMRIYLNTPEVRTALHIPEHVGKWEICNDQINFNYKRQYDSMEEQYKILTSRVRGLVYNGDIDMACNFLGDEWFVESLGLKVTEGRRMWHQGGQVGGFVKRFKNLDLLTIRGAGHMVPQDKPGPALKMISSFIFQKDY</sequence>
<dbReference type="GO" id="GO:0004185">
    <property type="term" value="F:serine-type carboxypeptidase activity"/>
    <property type="evidence" value="ECO:0007669"/>
    <property type="project" value="UniProtKB-UniRule"/>
</dbReference>
<dbReference type="InterPro" id="IPR033124">
    <property type="entry name" value="Ser_caboxypep_his_AS"/>
</dbReference>
<dbReference type="PANTHER" id="PTHR11802:SF502">
    <property type="entry name" value="LYSOSOMAL PROTECTIVE PROTEIN"/>
    <property type="match status" value="1"/>
</dbReference>
<evidence type="ECO:0000256" key="1">
    <source>
        <dbReference type="ARBA" id="ARBA00009431"/>
    </source>
</evidence>
<evidence type="ECO:0000256" key="3">
    <source>
        <dbReference type="ARBA" id="ARBA00022670"/>
    </source>
</evidence>
<dbReference type="EMBL" id="CAXKWB010005191">
    <property type="protein sequence ID" value="CAL4077208.1"/>
    <property type="molecule type" value="Genomic_DNA"/>
</dbReference>
<dbReference type="SUPFAM" id="SSF53474">
    <property type="entry name" value="alpha/beta-Hydrolases"/>
    <property type="match status" value="1"/>
</dbReference>
<dbReference type="PRINTS" id="PR00724">
    <property type="entry name" value="CRBOXYPTASEC"/>
</dbReference>
<keyword evidence="7" id="KW-1185">Reference proteome</keyword>
<feature type="chain" id="PRO_5043091778" description="Carboxypeptidase" evidence="5">
    <location>
        <begin position="17"/>
        <end position="461"/>
    </location>
</feature>
<dbReference type="InterPro" id="IPR001563">
    <property type="entry name" value="Peptidase_S10"/>
</dbReference>
<dbReference type="Proteomes" id="UP001497623">
    <property type="component" value="Unassembled WGS sequence"/>
</dbReference>
<proteinExistence type="inferred from homology"/>
<protein>
    <recommendedName>
        <fullName evidence="5">Carboxypeptidase</fullName>
        <ecNumber evidence="5">3.4.16.-</ecNumber>
    </recommendedName>
</protein>
<comment type="caution">
    <text evidence="6">The sequence shown here is derived from an EMBL/GenBank/DDBJ whole genome shotgun (WGS) entry which is preliminary data.</text>
</comment>
<dbReference type="EC" id="3.4.16.-" evidence="5"/>
<dbReference type="GO" id="GO:0006508">
    <property type="term" value="P:proteolysis"/>
    <property type="evidence" value="ECO:0007669"/>
    <property type="project" value="UniProtKB-KW"/>
</dbReference>
<comment type="similarity">
    <text evidence="1 5">Belongs to the peptidase S10 family.</text>
</comment>
<dbReference type="PANTHER" id="PTHR11802">
    <property type="entry name" value="SERINE PROTEASE FAMILY S10 SERINE CARBOXYPEPTIDASE"/>
    <property type="match status" value="1"/>
</dbReference>
<name>A0AAV2QB15_MEGNR</name>
<feature type="signal peptide" evidence="5">
    <location>
        <begin position="1"/>
        <end position="16"/>
    </location>
</feature>
<evidence type="ECO:0000313" key="7">
    <source>
        <dbReference type="Proteomes" id="UP001497623"/>
    </source>
</evidence>
<dbReference type="PROSITE" id="PS00131">
    <property type="entry name" value="CARBOXYPEPT_SER_SER"/>
    <property type="match status" value="1"/>
</dbReference>